<sequence length="394" mass="41592">MKTIYAKRTALLAAAVAAASFAGTASAYNFEVGDTTASVYGYAKLDMIYDADADLGNAVTAGNIRLDGQDGPDGHTNFHAKQSRIGFKTATPLAGSTLNTTIEGDFYGSGNDTLRLRHAFGEWNDILAGQTWTNFGGFLGMTPTIDFTGQPGQANIGRQAQLRYTTGGFSVALEDPGARGQTPDAGFTQPDLVTLTSGEEVEIGRTKYDVAKNSLPDLTMRYQHSGGDFNFAASGVLRELSYDAEGEAAAPQGWDDDSAMGWGINLEATAKVSPAMTLRASLTHGDGIGGYLYGNPTAPAQVDDNGDLETIEATGGTLGMSMAAGSGNINLAYGIATADIDAGNDRFDSLFLNYIWSPVDRISYGIEAGYHTREQADDKDGDAVRLQGMAMYTF</sequence>
<name>A0A7X3GZL2_9GAMM</name>
<dbReference type="RefSeq" id="WP_160417855.1">
    <property type="nucleotide sequence ID" value="NZ_WTKP01000003.1"/>
</dbReference>
<feature type="signal peptide" evidence="1">
    <location>
        <begin position="1"/>
        <end position="27"/>
    </location>
</feature>
<evidence type="ECO:0000313" key="3">
    <source>
        <dbReference type="Proteomes" id="UP000437638"/>
    </source>
</evidence>
<protein>
    <recommendedName>
        <fullName evidence="4">Porin</fullName>
    </recommendedName>
</protein>
<dbReference type="Proteomes" id="UP000437638">
    <property type="component" value="Unassembled WGS sequence"/>
</dbReference>
<organism evidence="2 3">
    <name type="scientific">Vreelandella zhuhanensis</name>
    <dbReference type="NCBI Taxonomy" id="2684210"/>
    <lineage>
        <taxon>Bacteria</taxon>
        <taxon>Pseudomonadati</taxon>
        <taxon>Pseudomonadota</taxon>
        <taxon>Gammaproteobacteria</taxon>
        <taxon>Oceanospirillales</taxon>
        <taxon>Halomonadaceae</taxon>
        <taxon>Vreelandella</taxon>
    </lineage>
</organism>
<feature type="chain" id="PRO_5031133727" description="Porin" evidence="1">
    <location>
        <begin position="28"/>
        <end position="394"/>
    </location>
</feature>
<keyword evidence="3" id="KW-1185">Reference proteome</keyword>
<dbReference type="AlphaFoldDB" id="A0A7X3GZL2"/>
<dbReference type="SUPFAM" id="SSF56935">
    <property type="entry name" value="Porins"/>
    <property type="match status" value="1"/>
</dbReference>
<evidence type="ECO:0008006" key="4">
    <source>
        <dbReference type="Google" id="ProtNLM"/>
    </source>
</evidence>
<dbReference type="EMBL" id="WTKP01000003">
    <property type="protein sequence ID" value="MWJ27649.1"/>
    <property type="molecule type" value="Genomic_DNA"/>
</dbReference>
<comment type="caution">
    <text evidence="2">The sequence shown here is derived from an EMBL/GenBank/DDBJ whole genome shotgun (WGS) entry which is preliminary data.</text>
</comment>
<gene>
    <name evidence="2" type="ORF">GPM19_05410</name>
</gene>
<dbReference type="Pfam" id="PF19577">
    <property type="entry name" value="DcaP"/>
    <property type="match status" value="1"/>
</dbReference>
<proteinExistence type="predicted"/>
<accession>A0A7X3GZL2</accession>
<evidence type="ECO:0000313" key="2">
    <source>
        <dbReference type="EMBL" id="MWJ27649.1"/>
    </source>
</evidence>
<keyword evidence="1" id="KW-0732">Signal</keyword>
<reference evidence="2 3" key="1">
    <citation type="submission" date="2019-12" db="EMBL/GenBank/DDBJ databases">
        <title>Halomonas rutogse sp. nov. isolated from two lakes on Tibetan Plateau.</title>
        <authorList>
            <person name="Gao P."/>
        </authorList>
    </citation>
    <scope>NUCLEOTIDE SEQUENCE [LARGE SCALE GENOMIC DNA]</scope>
    <source>
        <strain evidence="2 3">ZH2S</strain>
    </source>
</reference>
<evidence type="ECO:0000256" key="1">
    <source>
        <dbReference type="SAM" id="SignalP"/>
    </source>
</evidence>
<dbReference type="InterPro" id="IPR045748">
    <property type="entry name" value="DcaP"/>
</dbReference>